<gene>
    <name evidence="2" type="ORF">IM811_005846</name>
</gene>
<evidence type="ECO:0000259" key="1">
    <source>
        <dbReference type="PROSITE" id="PS51388"/>
    </source>
</evidence>
<dbReference type="AlphaFoldDB" id="A0A8H7N190"/>
<dbReference type="EMBL" id="JADCTT010000015">
    <property type="protein sequence ID" value="KAF9744266.1"/>
    <property type="molecule type" value="Genomic_DNA"/>
</dbReference>
<dbReference type="PROSITE" id="PS51388">
    <property type="entry name" value="GED"/>
    <property type="match status" value="1"/>
</dbReference>
<protein>
    <recommendedName>
        <fullName evidence="1">GED domain-containing protein</fullName>
    </recommendedName>
</protein>
<name>A0A8H7N190_BIOOC</name>
<organism evidence="2 3">
    <name type="scientific">Bionectria ochroleuca</name>
    <name type="common">Gliocladium roseum</name>
    <dbReference type="NCBI Taxonomy" id="29856"/>
    <lineage>
        <taxon>Eukaryota</taxon>
        <taxon>Fungi</taxon>
        <taxon>Dikarya</taxon>
        <taxon>Ascomycota</taxon>
        <taxon>Pezizomycotina</taxon>
        <taxon>Sordariomycetes</taxon>
        <taxon>Hypocreomycetidae</taxon>
        <taxon>Hypocreales</taxon>
        <taxon>Bionectriaceae</taxon>
        <taxon>Clonostachys</taxon>
    </lineage>
</organism>
<dbReference type="InterPro" id="IPR020850">
    <property type="entry name" value="GED_dom"/>
</dbReference>
<sequence length="86" mass="9770">MDNNQQVCEYILDCLESYYKVAWKRFVDTVCQHVVDHMLLRGPESPLKVLSADSVLKFSSKQLEMIAGEDAARKVNASFSSGSWRV</sequence>
<comment type="caution">
    <text evidence="2">The sequence shown here is derived from an EMBL/GenBank/DDBJ whole genome shotgun (WGS) entry which is preliminary data.</text>
</comment>
<accession>A0A8H7N190</accession>
<dbReference type="Proteomes" id="UP000616885">
    <property type="component" value="Unassembled WGS sequence"/>
</dbReference>
<evidence type="ECO:0000313" key="3">
    <source>
        <dbReference type="Proteomes" id="UP000616885"/>
    </source>
</evidence>
<reference evidence="2" key="1">
    <citation type="submission" date="2020-10" db="EMBL/GenBank/DDBJ databases">
        <title>High-Quality Genome Resource of Clonostachys rosea strain S41 by Oxford Nanopore Long-Read Sequencing.</title>
        <authorList>
            <person name="Wang H."/>
        </authorList>
    </citation>
    <scope>NUCLEOTIDE SEQUENCE</scope>
    <source>
        <strain evidence="2">S41</strain>
    </source>
</reference>
<evidence type="ECO:0000313" key="2">
    <source>
        <dbReference type="EMBL" id="KAF9744266.1"/>
    </source>
</evidence>
<proteinExistence type="predicted"/>
<feature type="domain" description="GED" evidence="1">
    <location>
        <begin position="8"/>
        <end position="86"/>
    </location>
</feature>